<evidence type="ECO:0000256" key="2">
    <source>
        <dbReference type="ARBA" id="ARBA00005801"/>
    </source>
</evidence>
<dbReference type="InterPro" id="IPR014032">
    <property type="entry name" value="Peptidase_A24A_bac"/>
</dbReference>
<dbReference type="InterPro" id="IPR000045">
    <property type="entry name" value="Prepilin_IV_endopep_pep"/>
</dbReference>
<evidence type="ECO:0000256" key="4">
    <source>
        <dbReference type="ARBA" id="ARBA00022519"/>
    </source>
</evidence>
<feature type="transmembrane region" description="Helical" evidence="10">
    <location>
        <begin position="100"/>
        <end position="117"/>
    </location>
</feature>
<keyword evidence="3" id="KW-1003">Cell membrane</keyword>
<dbReference type="GO" id="GO:0032259">
    <property type="term" value="P:methylation"/>
    <property type="evidence" value="ECO:0007669"/>
    <property type="project" value="UniProtKB-KW"/>
</dbReference>
<protein>
    <recommendedName>
        <fullName evidence="9">Prepilin leader peptidase/N-methyltransferase</fullName>
        <ecNumber evidence="9">2.1.1.-</ecNumber>
        <ecNumber evidence="9">3.4.23.43</ecNumber>
    </recommendedName>
</protein>
<keyword evidence="9" id="KW-0378">Hydrolase</keyword>
<feature type="transmembrane region" description="Helical" evidence="10">
    <location>
        <begin position="155"/>
        <end position="181"/>
    </location>
</feature>
<dbReference type="Pfam" id="PF06750">
    <property type="entry name" value="A24_N_bact"/>
    <property type="match status" value="1"/>
</dbReference>
<comment type="function">
    <text evidence="9">Plays an essential role in type IV pili and type II pseudopili formation by proteolytically removing the leader sequence from substrate proteins and subsequently monomethylating the alpha-amino group of the newly exposed N-terminal phenylalanine.</text>
</comment>
<dbReference type="InterPro" id="IPR050882">
    <property type="entry name" value="Prepilin_peptidase/N-MTase"/>
</dbReference>
<dbReference type="PANTHER" id="PTHR30487:SF0">
    <property type="entry name" value="PREPILIN LEADER PEPTIDASE_N-METHYLTRANSFERASE-RELATED"/>
    <property type="match status" value="1"/>
</dbReference>
<feature type="transmembrane region" description="Helical" evidence="10">
    <location>
        <begin position="237"/>
        <end position="258"/>
    </location>
</feature>
<evidence type="ECO:0000313" key="13">
    <source>
        <dbReference type="EMBL" id="KRP31893.1"/>
    </source>
</evidence>
<dbReference type="GO" id="GO:0005886">
    <property type="term" value="C:plasma membrane"/>
    <property type="evidence" value="ECO:0007669"/>
    <property type="project" value="UniProtKB-SubCell"/>
</dbReference>
<dbReference type="Proteomes" id="UP000051557">
    <property type="component" value="Unassembled WGS sequence"/>
</dbReference>
<name>A0A0R2X710_9BACT</name>
<keyword evidence="9" id="KW-0489">Methyltransferase</keyword>
<feature type="non-terminal residue" evidence="13">
    <location>
        <position position="263"/>
    </location>
</feature>
<evidence type="ECO:0000256" key="6">
    <source>
        <dbReference type="ARBA" id="ARBA00022989"/>
    </source>
</evidence>
<evidence type="ECO:0000256" key="9">
    <source>
        <dbReference type="RuleBase" id="RU003794"/>
    </source>
</evidence>
<feature type="domain" description="Prepilin type IV endopeptidase peptidase" evidence="11">
    <location>
        <begin position="106"/>
        <end position="222"/>
    </location>
</feature>
<keyword evidence="9" id="KW-0511">Multifunctional enzyme</keyword>
<keyword evidence="9" id="KW-0808">Transferase</keyword>
<evidence type="ECO:0000256" key="8">
    <source>
        <dbReference type="RuleBase" id="RU003793"/>
    </source>
</evidence>
<proteinExistence type="inferred from homology"/>
<comment type="similarity">
    <text evidence="2 8">Belongs to the peptidase A24 family.</text>
</comment>
<reference evidence="13 14" key="1">
    <citation type="submission" date="2015-10" db="EMBL/GenBank/DDBJ databases">
        <title>Metagenome-Assembled Genomes uncover a global brackish microbiome.</title>
        <authorList>
            <person name="Hugerth L.W."/>
            <person name="Larsson J."/>
            <person name="Alneberg J."/>
            <person name="Lindh M.V."/>
            <person name="Legrand C."/>
            <person name="Pinhassi J."/>
            <person name="Andersson A.F."/>
        </authorList>
    </citation>
    <scope>NUCLEOTIDE SEQUENCE [LARGE SCALE GENOMIC DNA]</scope>
    <source>
        <strain evidence="13">BACL9 MAG-120820-bin42</strain>
    </source>
</reference>
<evidence type="ECO:0000256" key="1">
    <source>
        <dbReference type="ARBA" id="ARBA00004429"/>
    </source>
</evidence>
<dbReference type="GO" id="GO:0006465">
    <property type="term" value="P:signal peptide processing"/>
    <property type="evidence" value="ECO:0007669"/>
    <property type="project" value="TreeGrafter"/>
</dbReference>
<dbReference type="EC" id="2.1.1.-" evidence="9"/>
<organism evidence="13 14">
    <name type="scientific">Verrucomicrobia subdivision 6 bacterium BACL9 MAG-120820-bin42</name>
    <dbReference type="NCBI Taxonomy" id="1655634"/>
    <lineage>
        <taxon>Bacteria</taxon>
        <taxon>Pseudomonadati</taxon>
        <taxon>Verrucomicrobiota</taxon>
        <taxon>Verrucomicrobiia</taxon>
        <taxon>Verrucomicrobiales</taxon>
        <taxon>Verrucomicrobia subdivision 6</taxon>
    </lineage>
</organism>
<comment type="caution">
    <text evidence="13">The sequence shown here is derived from an EMBL/GenBank/DDBJ whole genome shotgun (WGS) entry which is preliminary data.</text>
</comment>
<keyword evidence="7 10" id="KW-0472">Membrane</keyword>
<dbReference type="GO" id="GO:0008168">
    <property type="term" value="F:methyltransferase activity"/>
    <property type="evidence" value="ECO:0007669"/>
    <property type="project" value="UniProtKB-KW"/>
</dbReference>
<evidence type="ECO:0000256" key="7">
    <source>
        <dbReference type="ARBA" id="ARBA00023136"/>
    </source>
</evidence>
<dbReference type="EC" id="3.4.23.43" evidence="9"/>
<dbReference type="Gene3D" id="1.20.120.1220">
    <property type="match status" value="1"/>
</dbReference>
<feature type="transmembrane region" description="Helical" evidence="10">
    <location>
        <begin position="123"/>
        <end position="143"/>
    </location>
</feature>
<accession>A0A0R2X710</accession>
<dbReference type="PRINTS" id="PR00864">
    <property type="entry name" value="PREPILNPTASE"/>
</dbReference>
<evidence type="ECO:0000256" key="5">
    <source>
        <dbReference type="ARBA" id="ARBA00022692"/>
    </source>
</evidence>
<dbReference type="InterPro" id="IPR010627">
    <property type="entry name" value="Prepilin_pept_A24_N"/>
</dbReference>
<evidence type="ECO:0000256" key="3">
    <source>
        <dbReference type="ARBA" id="ARBA00022475"/>
    </source>
</evidence>
<keyword evidence="4" id="KW-0997">Cell inner membrane</keyword>
<evidence type="ECO:0000259" key="12">
    <source>
        <dbReference type="Pfam" id="PF06750"/>
    </source>
</evidence>
<feature type="transmembrane region" description="Helical" evidence="10">
    <location>
        <begin position="201"/>
        <end position="225"/>
    </location>
</feature>
<dbReference type="AlphaFoldDB" id="A0A0R2X710"/>
<sequence>MIPTPLLVFFVFVFGAILGSFLNVCILRIPLGQSIVNPPSRCAACGRQLSLGVNLPILGYFLIGGRARCCSAHLDPRYPIVEAGTASALATLWLLYPPELFAIYALLVAGLIVASGIDLDYLVIPDALTIGGVVAGISLSYLFPFLQGKEDPADAMIRSALSATVAGGSLWLVARIASWLLQKEAMGIGDAKLLAALGAFLGWQSLPFIIAVSSLLGTVVGIGILKQRKQKLGVKVPFGPYLALAALLWLLGGAKIAAKYLPN</sequence>
<evidence type="ECO:0000313" key="14">
    <source>
        <dbReference type="Proteomes" id="UP000051557"/>
    </source>
</evidence>
<evidence type="ECO:0000256" key="10">
    <source>
        <dbReference type="SAM" id="Phobius"/>
    </source>
</evidence>
<keyword evidence="9" id="KW-0645">Protease</keyword>
<feature type="transmembrane region" description="Helical" evidence="10">
    <location>
        <begin position="6"/>
        <end position="31"/>
    </location>
</feature>
<dbReference type="GO" id="GO:0004190">
    <property type="term" value="F:aspartic-type endopeptidase activity"/>
    <property type="evidence" value="ECO:0007669"/>
    <property type="project" value="UniProtKB-EC"/>
</dbReference>
<gene>
    <name evidence="13" type="ORF">ABS32_05600</name>
</gene>
<keyword evidence="5 9" id="KW-0812">Transmembrane</keyword>
<evidence type="ECO:0000259" key="11">
    <source>
        <dbReference type="Pfam" id="PF01478"/>
    </source>
</evidence>
<dbReference type="EMBL" id="LIDM01000217">
    <property type="protein sequence ID" value="KRP31893.1"/>
    <property type="molecule type" value="Genomic_DNA"/>
</dbReference>
<dbReference type="Pfam" id="PF01478">
    <property type="entry name" value="Peptidase_A24"/>
    <property type="match status" value="1"/>
</dbReference>
<keyword evidence="6 10" id="KW-1133">Transmembrane helix</keyword>
<comment type="subcellular location">
    <subcellularLocation>
        <location evidence="1">Cell inner membrane</location>
        <topology evidence="1">Multi-pass membrane protein</topology>
    </subcellularLocation>
    <subcellularLocation>
        <location evidence="9">Cell membrane</location>
        <topology evidence="9">Multi-pass membrane protein</topology>
    </subcellularLocation>
</comment>
<feature type="domain" description="Prepilin peptidase A24 N-terminal" evidence="12">
    <location>
        <begin position="13"/>
        <end position="94"/>
    </location>
</feature>
<comment type="catalytic activity">
    <reaction evidence="9">
        <text>Typically cleaves a -Gly-|-Phe- bond to release an N-terminal, basic peptide of 5-8 residues from type IV prepilin, and then N-methylates the new N-terminal amino group, the methyl donor being S-adenosyl-L-methionine.</text>
        <dbReference type="EC" id="3.4.23.43"/>
    </reaction>
</comment>
<dbReference type="PANTHER" id="PTHR30487">
    <property type="entry name" value="TYPE 4 PREPILIN-LIKE PROTEINS LEADER PEPTIDE-PROCESSING ENZYME"/>
    <property type="match status" value="1"/>
</dbReference>